<accession>A0A0G0M4A9</accession>
<comment type="caution">
    <text evidence="2">The sequence shown here is derived from an EMBL/GenBank/DDBJ whole genome shotgun (WGS) entry which is preliminary data.</text>
</comment>
<evidence type="ECO:0000313" key="2">
    <source>
        <dbReference type="EMBL" id="KKQ99028.1"/>
    </source>
</evidence>
<dbReference type="EMBL" id="LBWB01000029">
    <property type="protein sequence ID" value="KKQ99028.1"/>
    <property type="molecule type" value="Genomic_DNA"/>
</dbReference>
<protein>
    <submittedName>
        <fullName evidence="2">Uncharacterized protein</fullName>
    </submittedName>
</protein>
<reference evidence="2 3" key="1">
    <citation type="journal article" date="2015" name="Nature">
        <title>rRNA introns, odd ribosomes, and small enigmatic genomes across a large radiation of phyla.</title>
        <authorList>
            <person name="Brown C.T."/>
            <person name="Hug L.A."/>
            <person name="Thomas B.C."/>
            <person name="Sharon I."/>
            <person name="Castelle C.J."/>
            <person name="Singh A."/>
            <person name="Wilkins M.J."/>
            <person name="Williams K.H."/>
            <person name="Banfield J.F."/>
        </authorList>
    </citation>
    <scope>NUCLEOTIDE SEQUENCE [LARGE SCALE GENOMIC DNA]</scope>
</reference>
<sequence>MPYTFDKDKKQPEKIPVTEDKPKIEVPKTPEPPKVPEGNVIISGAIQI</sequence>
<gene>
    <name evidence="2" type="ORF">UT24_C0029G0040</name>
</gene>
<organism evidence="2 3">
    <name type="scientific">Candidatus Woesebacteria bacterium GW2011_GWB1_39_12</name>
    <dbReference type="NCBI Taxonomy" id="1618574"/>
    <lineage>
        <taxon>Bacteria</taxon>
        <taxon>Candidatus Woeseibacteriota</taxon>
    </lineage>
</organism>
<proteinExistence type="predicted"/>
<evidence type="ECO:0000256" key="1">
    <source>
        <dbReference type="SAM" id="MobiDB-lite"/>
    </source>
</evidence>
<name>A0A0G0M4A9_9BACT</name>
<dbReference type="STRING" id="1618574.UT24_C0029G0040"/>
<feature type="compositionally biased region" description="Basic and acidic residues" evidence="1">
    <location>
        <begin position="1"/>
        <end position="28"/>
    </location>
</feature>
<feature type="region of interest" description="Disordered" evidence="1">
    <location>
        <begin position="1"/>
        <end position="38"/>
    </location>
</feature>
<dbReference type="Proteomes" id="UP000033881">
    <property type="component" value="Unassembled WGS sequence"/>
</dbReference>
<dbReference type="AlphaFoldDB" id="A0A0G0M4A9"/>
<evidence type="ECO:0000313" key="3">
    <source>
        <dbReference type="Proteomes" id="UP000033881"/>
    </source>
</evidence>